<feature type="compositionally biased region" description="Basic residues" evidence="1">
    <location>
        <begin position="252"/>
        <end position="267"/>
    </location>
</feature>
<protein>
    <submittedName>
        <fullName evidence="2">Uncharacterized protein</fullName>
    </submittedName>
</protein>
<organism evidence="2 3">
    <name type="scientific">Trematosphaeria pertusa</name>
    <dbReference type="NCBI Taxonomy" id="390896"/>
    <lineage>
        <taxon>Eukaryota</taxon>
        <taxon>Fungi</taxon>
        <taxon>Dikarya</taxon>
        <taxon>Ascomycota</taxon>
        <taxon>Pezizomycotina</taxon>
        <taxon>Dothideomycetes</taxon>
        <taxon>Pleosporomycetidae</taxon>
        <taxon>Pleosporales</taxon>
        <taxon>Massarineae</taxon>
        <taxon>Trematosphaeriaceae</taxon>
        <taxon>Trematosphaeria</taxon>
    </lineage>
</organism>
<dbReference type="AlphaFoldDB" id="A0A6A6IEG0"/>
<gene>
    <name evidence="2" type="ORF">BU26DRAFT_305857</name>
</gene>
<dbReference type="EMBL" id="ML987195">
    <property type="protein sequence ID" value="KAF2248791.1"/>
    <property type="molecule type" value="Genomic_DNA"/>
</dbReference>
<accession>A0A6A6IEG0</accession>
<evidence type="ECO:0000313" key="3">
    <source>
        <dbReference type="Proteomes" id="UP000800094"/>
    </source>
</evidence>
<sequence>MAISVTIHAGGAQDLKLKRADTPVFGAMRSKLNPRAASFIPGALSHPPMSPMTLRAYLHPTKNSLVYKNKTGLTSLDATAPPFIPKYALPNYNIDPRDPFYNQLLKVQLQRGTLQDPNYDPNLPVYDGFASRSGSGYGLSSRSGSGYGFTPRSGSGYGLSSSSGPGYGFTSSSDPEYGYGFDYDHEYDDDIGAYGAANGGYGHGHGYGGGGMCGCSPTMYAPGLGQPAWSIAPQHFEGYETEMHHEDGKDGKAKKKGKNNKSKKARKPWKEGWD</sequence>
<dbReference type="Proteomes" id="UP000800094">
    <property type="component" value="Unassembled WGS sequence"/>
</dbReference>
<reference evidence="2" key="1">
    <citation type="journal article" date="2020" name="Stud. Mycol.">
        <title>101 Dothideomycetes genomes: a test case for predicting lifestyles and emergence of pathogens.</title>
        <authorList>
            <person name="Haridas S."/>
            <person name="Albert R."/>
            <person name="Binder M."/>
            <person name="Bloem J."/>
            <person name="Labutti K."/>
            <person name="Salamov A."/>
            <person name="Andreopoulos B."/>
            <person name="Baker S."/>
            <person name="Barry K."/>
            <person name="Bills G."/>
            <person name="Bluhm B."/>
            <person name="Cannon C."/>
            <person name="Castanera R."/>
            <person name="Culley D."/>
            <person name="Daum C."/>
            <person name="Ezra D."/>
            <person name="Gonzalez J."/>
            <person name="Henrissat B."/>
            <person name="Kuo A."/>
            <person name="Liang C."/>
            <person name="Lipzen A."/>
            <person name="Lutzoni F."/>
            <person name="Magnuson J."/>
            <person name="Mondo S."/>
            <person name="Nolan M."/>
            <person name="Ohm R."/>
            <person name="Pangilinan J."/>
            <person name="Park H.-J."/>
            <person name="Ramirez L."/>
            <person name="Alfaro M."/>
            <person name="Sun H."/>
            <person name="Tritt A."/>
            <person name="Yoshinaga Y."/>
            <person name="Zwiers L.-H."/>
            <person name="Turgeon B."/>
            <person name="Goodwin S."/>
            <person name="Spatafora J."/>
            <person name="Crous P."/>
            <person name="Grigoriev I."/>
        </authorList>
    </citation>
    <scope>NUCLEOTIDE SEQUENCE</scope>
    <source>
        <strain evidence="2">CBS 122368</strain>
    </source>
</reference>
<keyword evidence="3" id="KW-1185">Reference proteome</keyword>
<evidence type="ECO:0000256" key="1">
    <source>
        <dbReference type="SAM" id="MobiDB-lite"/>
    </source>
</evidence>
<evidence type="ECO:0000313" key="2">
    <source>
        <dbReference type="EMBL" id="KAF2248791.1"/>
    </source>
</evidence>
<feature type="compositionally biased region" description="Basic and acidic residues" evidence="1">
    <location>
        <begin position="239"/>
        <end position="251"/>
    </location>
</feature>
<feature type="region of interest" description="Disordered" evidence="1">
    <location>
        <begin position="239"/>
        <end position="274"/>
    </location>
</feature>
<name>A0A6A6IEG0_9PLEO</name>
<dbReference type="GeneID" id="54575184"/>
<proteinExistence type="predicted"/>
<dbReference type="RefSeq" id="XP_033683795.1">
    <property type="nucleotide sequence ID" value="XM_033821854.1"/>
</dbReference>